<comment type="caution">
    <text evidence="2">The sequence shown here is derived from an EMBL/GenBank/DDBJ whole genome shotgun (WGS) entry which is preliminary data.</text>
</comment>
<evidence type="ECO:0000313" key="3">
    <source>
        <dbReference type="Proteomes" id="UP000770661"/>
    </source>
</evidence>
<accession>A0A8J5CWY1</accession>
<dbReference type="EMBL" id="JACEEZ010011611">
    <property type="protein sequence ID" value="KAG0721187.1"/>
    <property type="molecule type" value="Genomic_DNA"/>
</dbReference>
<gene>
    <name evidence="2" type="primary">DNAJC13_6</name>
    <name evidence="2" type="ORF">GWK47_046961</name>
</gene>
<dbReference type="OrthoDB" id="69656at2759"/>
<dbReference type="InterPro" id="IPR044978">
    <property type="entry name" value="GRV2/DNAJC13"/>
</dbReference>
<dbReference type="AlphaFoldDB" id="A0A8J5CWY1"/>
<proteinExistence type="predicted"/>
<dbReference type="GO" id="GO:0010008">
    <property type="term" value="C:endosome membrane"/>
    <property type="evidence" value="ECO:0007669"/>
    <property type="project" value="TreeGrafter"/>
</dbReference>
<dbReference type="GO" id="GO:2000641">
    <property type="term" value="P:regulation of early endosome to late endosome transport"/>
    <property type="evidence" value="ECO:0007669"/>
    <property type="project" value="InterPro"/>
</dbReference>
<protein>
    <submittedName>
        <fullName evidence="2">DnaJ subfamily C member 13</fullName>
    </submittedName>
</protein>
<dbReference type="Proteomes" id="UP000770661">
    <property type="component" value="Unassembled WGS sequence"/>
</dbReference>
<keyword evidence="3" id="KW-1185">Reference proteome</keyword>
<dbReference type="GO" id="GO:0007032">
    <property type="term" value="P:endosome organization"/>
    <property type="evidence" value="ECO:0007669"/>
    <property type="project" value="InterPro"/>
</dbReference>
<dbReference type="GO" id="GO:0006898">
    <property type="term" value="P:receptor-mediated endocytosis"/>
    <property type="evidence" value="ECO:0007669"/>
    <property type="project" value="TreeGrafter"/>
</dbReference>
<dbReference type="EMBL" id="JACEEZ010011611">
    <property type="protein sequence ID" value="KAG0721183.1"/>
    <property type="molecule type" value="Genomic_DNA"/>
</dbReference>
<evidence type="ECO:0000259" key="1">
    <source>
        <dbReference type="Pfam" id="PF19432"/>
    </source>
</evidence>
<name>A0A8J5CWY1_CHIOP</name>
<evidence type="ECO:0000313" key="2">
    <source>
        <dbReference type="EMBL" id="KAG0721187.1"/>
    </source>
</evidence>
<dbReference type="PANTHER" id="PTHR36983">
    <property type="entry name" value="DNAJ HOMOLOG SUBFAMILY C MEMBER 13"/>
    <property type="match status" value="1"/>
</dbReference>
<dbReference type="Pfam" id="PF19432">
    <property type="entry name" value="RME-8_N"/>
    <property type="match status" value="1"/>
</dbReference>
<organism evidence="2 3">
    <name type="scientific">Chionoecetes opilio</name>
    <name type="common">Atlantic snow crab</name>
    <name type="synonym">Cancer opilio</name>
    <dbReference type="NCBI Taxonomy" id="41210"/>
    <lineage>
        <taxon>Eukaryota</taxon>
        <taxon>Metazoa</taxon>
        <taxon>Ecdysozoa</taxon>
        <taxon>Arthropoda</taxon>
        <taxon>Crustacea</taxon>
        <taxon>Multicrustacea</taxon>
        <taxon>Malacostraca</taxon>
        <taxon>Eumalacostraca</taxon>
        <taxon>Eucarida</taxon>
        <taxon>Decapoda</taxon>
        <taxon>Pleocyemata</taxon>
        <taxon>Brachyura</taxon>
        <taxon>Eubrachyura</taxon>
        <taxon>Majoidea</taxon>
        <taxon>Majidae</taxon>
        <taxon>Chionoecetes</taxon>
    </lineage>
</organism>
<reference evidence="2" key="1">
    <citation type="submission" date="2020-07" db="EMBL/GenBank/DDBJ databases">
        <title>The High-quality genome of the commercially important snow crab, Chionoecetes opilio.</title>
        <authorList>
            <person name="Jeong J.-H."/>
            <person name="Ryu S."/>
        </authorList>
    </citation>
    <scope>NUCLEOTIDE SEQUENCE</scope>
    <source>
        <strain evidence="2">MADBK_172401_WGS</strain>
        <tissue evidence="2">Digestive gland</tissue>
    </source>
</reference>
<feature type="domain" description="DnaJ homologue subfamily C GRV2/DNAJC13 N-terminal" evidence="1">
    <location>
        <begin position="10"/>
        <end position="317"/>
    </location>
</feature>
<sequence>MGTSNQDVACYLVTKHSAWKGKYKRVFSVGNAGITTYNPNSMEVPNEYIITMRKGGKKVDNMRFSSEQRTDILSEALIFRHSFVDPIIDNLRSNGQKVHWSEARQPVVLEVTPCSLDQLDSATGIPLASYMFRDIEALVPVSDIPGGLCIQCGGFGRLHIFSTDRRDEILKKIEDNAKKYIGISITSKKVSITLQKAMETRLGEYRQVLFPVHKVTHRHNDPVRRTLCVSETCLLERDLNSYGVVTLHPLSDIFALVRNQDNPQMLSVEYVRGGNRVYTSSDRDSLLASLIDGVRASGNLDVHVRMTPTPRGRRLGTLGGAGG</sequence>
<dbReference type="PANTHER" id="PTHR36983:SF2">
    <property type="entry name" value="DNAJ HOMOLOG SUBFAMILY C MEMBER 13"/>
    <property type="match status" value="1"/>
</dbReference>
<dbReference type="InterPro" id="IPR045802">
    <property type="entry name" value="GRV2/DNAJC13_N"/>
</dbReference>
<dbReference type="EMBL" id="JACEEZ010011611">
    <property type="protein sequence ID" value="KAG0721184.1"/>
    <property type="molecule type" value="Genomic_DNA"/>
</dbReference>